<protein>
    <recommendedName>
        <fullName evidence="3">DUF4435 domain-containing protein</fullName>
    </recommendedName>
</protein>
<evidence type="ECO:0008006" key="3">
    <source>
        <dbReference type="Google" id="ProtNLM"/>
    </source>
</evidence>
<dbReference type="EMBL" id="NTRC01000006">
    <property type="protein sequence ID" value="PFD23180.1"/>
    <property type="molecule type" value="Genomic_DNA"/>
</dbReference>
<evidence type="ECO:0000313" key="2">
    <source>
        <dbReference type="Proteomes" id="UP000219743"/>
    </source>
</evidence>
<accession>A0A9X6VML7</accession>
<name>A0A9X6VML7_BACCE</name>
<gene>
    <name evidence="1" type="ORF">CN263_08865</name>
</gene>
<proteinExistence type="predicted"/>
<dbReference type="Proteomes" id="UP000219743">
    <property type="component" value="Unassembled WGS sequence"/>
</dbReference>
<sequence>MKSITRMKIIPEILKTKVKKNPPQKVIDEEDLKFKTIRQMIVRAKMEEKPLLVVEGSDDVAVYELFAKHAGKKVDVRAIETIAGYGEGCFHVRKFINNAQSIIREAPDNEKFIRGIVDRDATFFRGEDYSYLKCLFTLKAYSFESHFTTEEHVKHLLHNILQSRAGVDNRVINYVMGGIATAYQELFLISLEALKGACTSTYDSTVSYSWTYGQIKHGKTEVMASLESKTSELRTFAQSRNITVNEVKYVAKGKWLFHTFIDSVYGRIKTLSKKCSEGNGTVVRKCPYCSIEKHEKCSWKVKKKMSVDLAELIILQYIDESETKYIVDEIKKLG</sequence>
<dbReference type="RefSeq" id="WP_098275405.1">
    <property type="nucleotide sequence ID" value="NZ_NTRC01000006.1"/>
</dbReference>
<reference evidence="1 2" key="1">
    <citation type="submission" date="2017-09" db="EMBL/GenBank/DDBJ databases">
        <title>Large-scale bioinformatics analysis of Bacillus genomes uncovers conserved roles of natural products in bacterial physiology.</title>
        <authorList>
            <consortium name="Agbiome Team Llc"/>
            <person name="Bleich R.M."/>
            <person name="Kirk G.J."/>
            <person name="Santa Maria K.C."/>
            <person name="Allen S.E."/>
            <person name="Farag S."/>
            <person name="Shank E.A."/>
            <person name="Bowers A."/>
        </authorList>
    </citation>
    <scope>NUCLEOTIDE SEQUENCE [LARGE SCALE GENOMIC DNA]</scope>
    <source>
        <strain evidence="1 2">AFS024404</strain>
    </source>
</reference>
<dbReference type="AlphaFoldDB" id="A0A9X6VML7"/>
<evidence type="ECO:0000313" key="1">
    <source>
        <dbReference type="EMBL" id="PFD23180.1"/>
    </source>
</evidence>
<organism evidence="1 2">
    <name type="scientific">Bacillus cereus</name>
    <dbReference type="NCBI Taxonomy" id="1396"/>
    <lineage>
        <taxon>Bacteria</taxon>
        <taxon>Bacillati</taxon>
        <taxon>Bacillota</taxon>
        <taxon>Bacilli</taxon>
        <taxon>Bacillales</taxon>
        <taxon>Bacillaceae</taxon>
        <taxon>Bacillus</taxon>
        <taxon>Bacillus cereus group</taxon>
    </lineage>
</organism>
<comment type="caution">
    <text evidence="1">The sequence shown here is derived from an EMBL/GenBank/DDBJ whole genome shotgun (WGS) entry which is preliminary data.</text>
</comment>